<dbReference type="STRING" id="1200352.A606_07680"/>
<dbReference type="Pfam" id="PF17775">
    <property type="entry name" value="YchJ_M-like"/>
    <property type="match status" value="1"/>
</dbReference>
<accession>S4XKR6</accession>
<proteinExistence type="predicted"/>
<dbReference type="PATRIC" id="fig|1200352.3.peg.1566"/>
<dbReference type="Gene3D" id="3.10.450.50">
    <property type="match status" value="1"/>
</dbReference>
<dbReference type="RefSeq" id="WP_020441544.1">
    <property type="nucleotide sequence ID" value="NC_021663.1"/>
</dbReference>
<evidence type="ECO:0000313" key="3">
    <source>
        <dbReference type="Proteomes" id="UP000014809"/>
    </source>
</evidence>
<sequence length="106" mass="11902">MTVEEPATAEALMRSRFRAFRDGDAAWLLRTWHPTTAPESLDLTGGPDWRGLQIVDTEAGGPDDTTGIVEFRATYRQSDGGIGVQHERSRFVREDGRWFYVDGDVT</sequence>
<dbReference type="AlphaFoldDB" id="S4XKR6"/>
<dbReference type="InterPro" id="IPR032710">
    <property type="entry name" value="NTF2-like_dom_sf"/>
</dbReference>
<dbReference type="InterPro" id="IPR048469">
    <property type="entry name" value="YchJ-like_M"/>
</dbReference>
<dbReference type="Proteomes" id="UP000014809">
    <property type="component" value="Chromosome"/>
</dbReference>
<evidence type="ECO:0000259" key="1">
    <source>
        <dbReference type="Pfam" id="PF17775"/>
    </source>
</evidence>
<keyword evidence="3" id="KW-1185">Reference proteome</keyword>
<reference evidence="2 3" key="1">
    <citation type="submission" date="2012-06" db="EMBL/GenBank/DDBJ databases">
        <title>Complete genome sequence of Corynebacterium terpenotabidum Y-11 (=DSM 44721).</title>
        <authorList>
            <person name="Ruckert C."/>
            <person name="Albersmeier A."/>
            <person name="Al-Dilaimi A."/>
            <person name="Szczepanowski R."/>
            <person name="Kalinowski J."/>
        </authorList>
    </citation>
    <scope>NUCLEOTIDE SEQUENCE [LARGE SCALE GENOMIC DNA]</scope>
    <source>
        <strain evidence="2 3">Y-11</strain>
    </source>
</reference>
<feature type="domain" description="YchJ-like middle NTF2-like" evidence="1">
    <location>
        <begin position="8"/>
        <end position="103"/>
    </location>
</feature>
<protein>
    <recommendedName>
        <fullName evidence="1">YchJ-like middle NTF2-like domain-containing protein</fullName>
    </recommendedName>
</protein>
<name>S4XKR6_9CORY</name>
<dbReference type="EMBL" id="CP003696">
    <property type="protein sequence ID" value="AGP31183.1"/>
    <property type="molecule type" value="Genomic_DNA"/>
</dbReference>
<gene>
    <name evidence="2" type="ORF">A606_07680</name>
</gene>
<evidence type="ECO:0000313" key="2">
    <source>
        <dbReference type="EMBL" id="AGP31183.1"/>
    </source>
</evidence>
<dbReference type="eggNOG" id="COG3012">
    <property type="taxonomic scope" value="Bacteria"/>
</dbReference>
<organism evidence="2 3">
    <name type="scientific">Corynebacterium terpenotabidum Y-11</name>
    <dbReference type="NCBI Taxonomy" id="1200352"/>
    <lineage>
        <taxon>Bacteria</taxon>
        <taxon>Bacillati</taxon>
        <taxon>Actinomycetota</taxon>
        <taxon>Actinomycetes</taxon>
        <taxon>Mycobacteriales</taxon>
        <taxon>Corynebacteriaceae</taxon>
        <taxon>Corynebacterium</taxon>
    </lineage>
</organism>
<dbReference type="KEGG" id="cter:A606_07680"/>
<dbReference type="HOGENOM" id="CLU_099590_2_2_11"/>
<dbReference type="SUPFAM" id="SSF54427">
    <property type="entry name" value="NTF2-like"/>
    <property type="match status" value="1"/>
</dbReference>